<dbReference type="PROSITE" id="PS51257">
    <property type="entry name" value="PROKAR_LIPOPROTEIN"/>
    <property type="match status" value="1"/>
</dbReference>
<dbReference type="GO" id="GO:0030001">
    <property type="term" value="P:metal ion transport"/>
    <property type="evidence" value="ECO:0007669"/>
    <property type="project" value="InterPro"/>
</dbReference>
<gene>
    <name evidence="7" type="ORF">ENR23_14365</name>
</gene>
<dbReference type="InterPro" id="IPR006129">
    <property type="entry name" value="AdhesinB"/>
</dbReference>
<feature type="signal peptide" evidence="6">
    <location>
        <begin position="1"/>
        <end position="25"/>
    </location>
</feature>
<comment type="caution">
    <text evidence="7">The sequence shown here is derived from an EMBL/GenBank/DDBJ whole genome shotgun (WGS) entry which is preliminary data.</text>
</comment>
<comment type="subcellular location">
    <subcellularLocation>
        <location evidence="1">Cell envelope</location>
    </subcellularLocation>
</comment>
<dbReference type="Pfam" id="PF01297">
    <property type="entry name" value="ZnuA"/>
    <property type="match status" value="1"/>
</dbReference>
<feature type="chain" id="PRO_5032674115" evidence="6">
    <location>
        <begin position="26"/>
        <end position="314"/>
    </location>
</feature>
<dbReference type="EMBL" id="DSQF01000030">
    <property type="protein sequence ID" value="HGZ44563.1"/>
    <property type="molecule type" value="Genomic_DNA"/>
</dbReference>
<reference evidence="7" key="1">
    <citation type="journal article" date="2020" name="mSystems">
        <title>Genome- and Community-Level Interaction Insights into Carbon Utilization and Element Cycling Functions of Hydrothermarchaeota in Hydrothermal Sediment.</title>
        <authorList>
            <person name="Zhou Z."/>
            <person name="Liu Y."/>
            <person name="Xu W."/>
            <person name="Pan J."/>
            <person name="Luo Z.H."/>
            <person name="Li M."/>
        </authorList>
    </citation>
    <scope>NUCLEOTIDE SEQUENCE [LARGE SCALE GENOMIC DNA]</scope>
    <source>
        <strain evidence="7">SpSt-381</strain>
    </source>
</reference>
<keyword evidence="2 5" id="KW-0813">Transport</keyword>
<dbReference type="PRINTS" id="PR00690">
    <property type="entry name" value="ADHESNFAMILY"/>
</dbReference>
<keyword evidence="3" id="KW-0479">Metal-binding</keyword>
<evidence type="ECO:0000256" key="1">
    <source>
        <dbReference type="ARBA" id="ARBA00004196"/>
    </source>
</evidence>
<evidence type="ECO:0000256" key="6">
    <source>
        <dbReference type="SAM" id="SignalP"/>
    </source>
</evidence>
<dbReference type="AlphaFoldDB" id="A0A832I548"/>
<sequence>MSGTTGRRGGRVRAAALAAALAALAGCAPDGGGARGGRLPVTATTGMVADLARAVGGPHVAVTGLMGPGVDPHLYKASEGDLARLDGARLVLYNGLNLEGKMGDLLVRMSRTRPTVAVTEAIPESLLREPPEFAGHYDPHVWFDVSLWARAVDRVRDALAEADPPRRAAYEANAAAYRDTLAALHAWVAAEIASIPPPRRVLVTAHDAFGYFGRAYGIEVVGLQGISTVAEFGLADVRRLVDLIVARRVPAVFVESSVPRRALDAVVEGCRARGHEVRVGGTLYSDALGAEGTPEGTYAGMVRANVRAIVGALR</sequence>
<evidence type="ECO:0000256" key="5">
    <source>
        <dbReference type="RuleBase" id="RU003512"/>
    </source>
</evidence>
<keyword evidence="4 6" id="KW-0732">Signal</keyword>
<dbReference type="InterPro" id="IPR006127">
    <property type="entry name" value="ZnuA-like"/>
</dbReference>
<dbReference type="InterPro" id="IPR050492">
    <property type="entry name" value="Bact_metal-bind_prot9"/>
</dbReference>
<dbReference type="PANTHER" id="PTHR42953">
    <property type="entry name" value="HIGH-AFFINITY ZINC UPTAKE SYSTEM PROTEIN ZNUA-RELATED"/>
    <property type="match status" value="1"/>
</dbReference>
<dbReference type="GO" id="GO:0046872">
    <property type="term" value="F:metal ion binding"/>
    <property type="evidence" value="ECO:0007669"/>
    <property type="project" value="UniProtKB-KW"/>
</dbReference>
<proteinExistence type="inferred from homology"/>
<dbReference type="PANTHER" id="PTHR42953:SF1">
    <property type="entry name" value="METAL-BINDING PROTEIN HI_0362-RELATED"/>
    <property type="match status" value="1"/>
</dbReference>
<comment type="similarity">
    <text evidence="5">Belongs to the bacterial solute-binding protein 9 family.</text>
</comment>
<evidence type="ECO:0000256" key="2">
    <source>
        <dbReference type="ARBA" id="ARBA00022448"/>
    </source>
</evidence>
<dbReference type="GO" id="GO:0007155">
    <property type="term" value="P:cell adhesion"/>
    <property type="evidence" value="ECO:0007669"/>
    <property type="project" value="InterPro"/>
</dbReference>
<evidence type="ECO:0000256" key="3">
    <source>
        <dbReference type="ARBA" id="ARBA00022723"/>
    </source>
</evidence>
<dbReference type="InterPro" id="IPR006128">
    <property type="entry name" value="Lipoprotein_PsaA-like"/>
</dbReference>
<protein>
    <submittedName>
        <fullName evidence="7">Manganese transporter</fullName>
    </submittedName>
</protein>
<dbReference type="GO" id="GO:0030313">
    <property type="term" value="C:cell envelope"/>
    <property type="evidence" value="ECO:0007669"/>
    <property type="project" value="UniProtKB-SubCell"/>
</dbReference>
<evidence type="ECO:0000313" key="7">
    <source>
        <dbReference type="EMBL" id="HGZ44563.1"/>
    </source>
</evidence>
<accession>A0A832I548</accession>
<organism evidence="7">
    <name type="scientific">Eiseniibacteriota bacterium</name>
    <dbReference type="NCBI Taxonomy" id="2212470"/>
    <lineage>
        <taxon>Bacteria</taxon>
        <taxon>Candidatus Eiseniibacteriota</taxon>
    </lineage>
</organism>
<evidence type="ECO:0000256" key="4">
    <source>
        <dbReference type="ARBA" id="ARBA00022729"/>
    </source>
</evidence>
<dbReference type="SUPFAM" id="SSF53807">
    <property type="entry name" value="Helical backbone' metal receptor"/>
    <property type="match status" value="1"/>
</dbReference>
<dbReference type="PRINTS" id="PR00691">
    <property type="entry name" value="ADHESINB"/>
</dbReference>
<dbReference type="Gene3D" id="3.40.50.1980">
    <property type="entry name" value="Nitrogenase molybdenum iron protein domain"/>
    <property type="match status" value="2"/>
</dbReference>
<name>A0A832I548_UNCEI</name>